<dbReference type="EMBL" id="LT671858">
    <property type="protein sequence ID" value="SIM31755.1"/>
    <property type="molecule type" value="Genomic_DNA"/>
</dbReference>
<reference evidence="2 3" key="1">
    <citation type="submission" date="2016-04" db="EMBL/GenBank/DDBJ databases">
        <authorList>
            <person name="Evans L.H."/>
            <person name="Alamgir A."/>
            <person name="Owens N."/>
            <person name="Weber N.D."/>
            <person name="Virtaneva K."/>
            <person name="Barbian K."/>
            <person name="Babar A."/>
            <person name="Rosenke K."/>
        </authorList>
    </citation>
    <scope>NUCLEOTIDE SEQUENCE [LARGE SCALE GENOMIC DNA]</scope>
    <source>
        <strain evidence="3">S5(T) (JCM 30642 \VKM B-2941)</strain>
    </source>
</reference>
<name>A0A1N5S726_9ARCH</name>
<dbReference type="CDD" id="cd09854">
    <property type="entry name" value="PIN_VapC-like"/>
    <property type="match status" value="1"/>
</dbReference>
<evidence type="ECO:0000313" key="3">
    <source>
        <dbReference type="Proteomes" id="UP000195607"/>
    </source>
</evidence>
<dbReference type="Gene3D" id="3.40.50.1010">
    <property type="entry name" value="5'-nuclease"/>
    <property type="match status" value="1"/>
</dbReference>
<dbReference type="InterPro" id="IPR029060">
    <property type="entry name" value="PIN-like_dom_sf"/>
</dbReference>
<dbReference type="Pfam" id="PF01850">
    <property type="entry name" value="PIN"/>
    <property type="match status" value="1"/>
</dbReference>
<proteinExistence type="predicted"/>
<feature type="domain" description="PIN" evidence="1">
    <location>
        <begin position="5"/>
        <end position="127"/>
    </location>
</feature>
<gene>
    <name evidence="2" type="ORF">CSP5_0104</name>
</gene>
<sequence>MVLSYVDANYWIYWFDERLPEHDSVDDVMQRTIQGDVVVSTVTLMEVAHYFRMIPPDILNEKMRIIADLTTLSLVDFTATIMQSSINLLSTYGSMGLGSRDCVILATMKSVGSNTLITHDQSFKNVKDIKVIDEIR</sequence>
<accession>A0A1N5S726</accession>
<dbReference type="AlphaFoldDB" id="A0A1N5S726"/>
<protein>
    <submittedName>
        <fullName evidence="2">VapC toxin</fullName>
    </submittedName>
</protein>
<dbReference type="SUPFAM" id="SSF88723">
    <property type="entry name" value="PIN domain-like"/>
    <property type="match status" value="1"/>
</dbReference>
<evidence type="ECO:0000259" key="1">
    <source>
        <dbReference type="Pfam" id="PF01850"/>
    </source>
</evidence>
<organism evidence="2 3">
    <name type="scientific">Cuniculiplasma divulgatum</name>
    <dbReference type="NCBI Taxonomy" id="1673428"/>
    <lineage>
        <taxon>Archaea</taxon>
        <taxon>Methanobacteriati</taxon>
        <taxon>Thermoplasmatota</taxon>
        <taxon>Thermoplasmata</taxon>
        <taxon>Thermoplasmatales</taxon>
        <taxon>Cuniculiplasmataceae</taxon>
        <taxon>Cuniculiplasma</taxon>
    </lineage>
</organism>
<evidence type="ECO:0000313" key="2">
    <source>
        <dbReference type="EMBL" id="SIM31755.1"/>
    </source>
</evidence>
<dbReference type="InterPro" id="IPR002716">
    <property type="entry name" value="PIN_dom"/>
</dbReference>
<dbReference type="Proteomes" id="UP000195607">
    <property type="component" value="Chromosome I"/>
</dbReference>